<evidence type="ECO:0000256" key="1">
    <source>
        <dbReference type="SAM" id="MobiDB-lite"/>
    </source>
</evidence>
<sequence length="255" mass="27009">MSILKTRIEDMVLENIETVYQTERIVREIISGRSIEDLYCTLDIPEWQLTLRIANFGLHCYQLAVLRGETPYGPAFEHHCPDRVEAFNEEQSKAVVVETVAHMMAGTPPVPALLMAECLQAQMIAKEDEMNRSEDDSWFGCSSDEGFGGKGKQKGKGEKNGSKAKAGKAAVAPDGGKAAAAAAVKGGKPPTTGLAIAANGAKMAEKTTAKGEKAAQGGRFGGAEGNVAKGESPIIVKAEKTIADGKNTTMKRVGA</sequence>
<comment type="caution">
    <text evidence="2">The sequence shown here is derived from an EMBL/GenBank/DDBJ whole genome shotgun (WGS) entry which is preliminary data.</text>
</comment>
<feature type="region of interest" description="Disordered" evidence="1">
    <location>
        <begin position="141"/>
        <end position="172"/>
    </location>
</feature>
<feature type="compositionally biased region" description="Low complexity" evidence="1">
    <location>
        <begin position="163"/>
        <end position="172"/>
    </location>
</feature>
<accession>A0AAV9QK84</accession>
<dbReference type="Proteomes" id="UP001345827">
    <property type="component" value="Unassembled WGS sequence"/>
</dbReference>
<evidence type="ECO:0000313" key="2">
    <source>
        <dbReference type="EMBL" id="KAK5545329.1"/>
    </source>
</evidence>
<name>A0AAV9QK84_9PEZI</name>
<evidence type="ECO:0000313" key="3">
    <source>
        <dbReference type="Proteomes" id="UP001345827"/>
    </source>
</evidence>
<proteinExistence type="predicted"/>
<dbReference type="EMBL" id="JAXLQG010000001">
    <property type="protein sequence ID" value="KAK5545329.1"/>
    <property type="molecule type" value="Genomic_DNA"/>
</dbReference>
<protein>
    <submittedName>
        <fullName evidence="2">Uncharacterized protein</fullName>
    </submittedName>
</protein>
<dbReference type="AlphaFoldDB" id="A0AAV9QK84"/>
<reference evidence="2 3" key="1">
    <citation type="submission" date="2023-06" db="EMBL/GenBank/DDBJ databases">
        <title>Black Yeasts Isolated from many extreme environments.</title>
        <authorList>
            <person name="Coleine C."/>
            <person name="Stajich J.E."/>
            <person name="Selbmann L."/>
        </authorList>
    </citation>
    <scope>NUCLEOTIDE SEQUENCE [LARGE SCALE GENOMIC DNA]</scope>
    <source>
        <strain evidence="2 3">CCFEE 5887</strain>
    </source>
</reference>
<gene>
    <name evidence="2" type="ORF">LTR25_000336</name>
</gene>
<organism evidence="2 3">
    <name type="scientific">Vermiconidia calcicola</name>
    <dbReference type="NCBI Taxonomy" id="1690605"/>
    <lineage>
        <taxon>Eukaryota</taxon>
        <taxon>Fungi</taxon>
        <taxon>Dikarya</taxon>
        <taxon>Ascomycota</taxon>
        <taxon>Pezizomycotina</taxon>
        <taxon>Dothideomycetes</taxon>
        <taxon>Dothideomycetidae</taxon>
        <taxon>Mycosphaerellales</taxon>
        <taxon>Extremaceae</taxon>
        <taxon>Vermiconidia</taxon>
    </lineage>
</organism>
<keyword evidence="3" id="KW-1185">Reference proteome</keyword>